<reference evidence="3" key="1">
    <citation type="submission" date="2021-01" db="EMBL/GenBank/DDBJ databases">
        <title>Whole genome shotgun sequence of Actinocatenispora rupis NBRC 107355.</title>
        <authorList>
            <person name="Komaki H."/>
            <person name="Tamura T."/>
        </authorList>
    </citation>
    <scope>NUCLEOTIDE SEQUENCE</scope>
    <source>
        <strain evidence="3">NBRC 107355</strain>
    </source>
</reference>
<feature type="region of interest" description="Disordered" evidence="1">
    <location>
        <begin position="262"/>
        <end position="491"/>
    </location>
</feature>
<gene>
    <name evidence="3" type="ORF">Aru02nite_13790</name>
</gene>
<dbReference type="RefSeq" id="WP_203655796.1">
    <property type="nucleotide sequence ID" value="NZ_BAAAZM010000003.1"/>
</dbReference>
<dbReference type="GO" id="GO:0003677">
    <property type="term" value="F:DNA binding"/>
    <property type="evidence" value="ECO:0007669"/>
    <property type="project" value="InterPro"/>
</dbReference>
<evidence type="ECO:0000259" key="2">
    <source>
        <dbReference type="Pfam" id="PF01548"/>
    </source>
</evidence>
<feature type="region of interest" description="Disordered" evidence="1">
    <location>
        <begin position="522"/>
        <end position="562"/>
    </location>
</feature>
<evidence type="ECO:0000313" key="4">
    <source>
        <dbReference type="Proteomes" id="UP000612808"/>
    </source>
</evidence>
<accession>A0A8J3NB79</accession>
<dbReference type="GO" id="GO:0004803">
    <property type="term" value="F:transposase activity"/>
    <property type="evidence" value="ECO:0007669"/>
    <property type="project" value="InterPro"/>
</dbReference>
<feature type="domain" description="Transposase IS110-like N-terminal" evidence="2">
    <location>
        <begin position="9"/>
        <end position="161"/>
    </location>
</feature>
<dbReference type="Pfam" id="PF01548">
    <property type="entry name" value="DEDD_Tnp_IS110"/>
    <property type="match status" value="1"/>
</dbReference>
<evidence type="ECO:0000256" key="1">
    <source>
        <dbReference type="SAM" id="MobiDB-lite"/>
    </source>
</evidence>
<proteinExistence type="predicted"/>
<feature type="compositionally biased region" description="Low complexity" evidence="1">
    <location>
        <begin position="596"/>
        <end position="608"/>
    </location>
</feature>
<comment type="caution">
    <text evidence="3">The sequence shown here is derived from an EMBL/GenBank/DDBJ whole genome shotgun (WGS) entry which is preliminary data.</text>
</comment>
<feature type="compositionally biased region" description="Basic residues" evidence="1">
    <location>
        <begin position="355"/>
        <end position="365"/>
    </location>
</feature>
<dbReference type="AlphaFoldDB" id="A0A8J3NB79"/>
<dbReference type="GO" id="GO:0006313">
    <property type="term" value="P:DNA transposition"/>
    <property type="evidence" value="ECO:0007669"/>
    <property type="project" value="InterPro"/>
</dbReference>
<protein>
    <recommendedName>
        <fullName evidence="2">Transposase IS110-like N-terminal domain-containing protein</fullName>
    </recommendedName>
</protein>
<name>A0A8J3NB79_9ACTN</name>
<organism evidence="3 4">
    <name type="scientific">Actinocatenispora rupis</name>
    <dbReference type="NCBI Taxonomy" id="519421"/>
    <lineage>
        <taxon>Bacteria</taxon>
        <taxon>Bacillati</taxon>
        <taxon>Actinomycetota</taxon>
        <taxon>Actinomycetes</taxon>
        <taxon>Micromonosporales</taxon>
        <taxon>Micromonosporaceae</taxon>
        <taxon>Actinocatenispora</taxon>
    </lineage>
</organism>
<sequence>MRVYCGLAAAGERLTAAVVDDGGRVAAVQQFADTAEGYAELLSLLAERADPAGLLAVPVASDAPGRPVPQLVVASGRTACFVDAAAVEKLAAAEPQDAQDDARRAVAMARALYGGTLVALPQPAAPELHALRPALSSHAALATSRVAAVAALREVLRALYPAALRAFPDPGAATPLALLDALPDPTQVSRDRDESVVARLVTAGYADATDALAALRQAVADMDPPRYPVESVGAAVRQTVAAVLACDTAAGALIREVSERIGTARPEPAEPAAEAVTSEWATVESPTTDLPMPPDPFRPPSGEPSWSPPGNRPVSPAPLPTRGRGPKLPARPSRPVMAPPPAAAAEPVEESTLHLRPKPKTKKSRSAPAEPPAPTFTPAEPAPVNGSNDTDLTVERPTLPGEPEPPKLEFETDFQPTLILGDADGEPRPQLRSVDAAEDTASVTSLPEPATRSRRGGDSGPRSRRRVRTHDQPRRSAAAEPSEPPVGEGDSELLIFAAARSAWFAGEHGEMEWDSLADEGWKAAEAASKPSVGQNTESGLPRRVPQANLVPGSPIDENDPAPIARDASQLAAQTAGYFRGWQRGRRSTGHEPVEQAASSAAFTPAARP</sequence>
<feature type="compositionally biased region" description="Pro residues" evidence="1">
    <location>
        <begin position="291"/>
        <end position="319"/>
    </location>
</feature>
<dbReference type="InterPro" id="IPR002525">
    <property type="entry name" value="Transp_IS110-like_N"/>
</dbReference>
<feature type="region of interest" description="Disordered" evidence="1">
    <location>
        <begin position="582"/>
        <end position="608"/>
    </location>
</feature>
<keyword evidence="4" id="KW-1185">Reference proteome</keyword>
<dbReference type="Proteomes" id="UP000612808">
    <property type="component" value="Unassembled WGS sequence"/>
</dbReference>
<dbReference type="EMBL" id="BOMB01000008">
    <property type="protein sequence ID" value="GID10490.1"/>
    <property type="molecule type" value="Genomic_DNA"/>
</dbReference>
<evidence type="ECO:0000313" key="3">
    <source>
        <dbReference type="EMBL" id="GID10490.1"/>
    </source>
</evidence>